<accession>A0A7J5ZQJ5</accession>
<comment type="caution">
    <text evidence="1">The sequence shown here is derived from an EMBL/GenBank/DDBJ whole genome shotgun (WGS) entry which is preliminary data.</text>
</comment>
<reference evidence="1 2" key="1">
    <citation type="submission" date="2020-02" db="EMBL/GenBank/DDBJ databases">
        <title>A chromosome-scale genome assembly of the black bullhead catfish (Ameiurus melas).</title>
        <authorList>
            <person name="Wen M."/>
            <person name="Zham M."/>
            <person name="Cabau C."/>
            <person name="Klopp C."/>
            <person name="Donnadieu C."/>
            <person name="Roques C."/>
            <person name="Bouchez O."/>
            <person name="Lampietro C."/>
            <person name="Jouanno E."/>
            <person name="Herpin A."/>
            <person name="Louis A."/>
            <person name="Berthelot C."/>
            <person name="Parey E."/>
            <person name="Roest-Crollius H."/>
            <person name="Braasch I."/>
            <person name="Postlethwait J."/>
            <person name="Robinson-Rechavi M."/>
            <person name="Echchiki A."/>
            <person name="Begum T."/>
            <person name="Montfort J."/>
            <person name="Schartl M."/>
            <person name="Bobe J."/>
            <person name="Guiguen Y."/>
        </authorList>
    </citation>
    <scope>NUCLEOTIDE SEQUENCE [LARGE SCALE GENOMIC DNA]</scope>
    <source>
        <strain evidence="1">M_S1</strain>
        <tissue evidence="1">Blood</tissue>
    </source>
</reference>
<dbReference type="EMBL" id="JAAGNN010000026">
    <property type="protein sequence ID" value="KAF4071907.1"/>
    <property type="molecule type" value="Genomic_DNA"/>
</dbReference>
<dbReference type="Proteomes" id="UP000593565">
    <property type="component" value="Unassembled WGS sequence"/>
</dbReference>
<dbReference type="AlphaFoldDB" id="A0A7J5ZQJ5"/>
<evidence type="ECO:0000313" key="1">
    <source>
        <dbReference type="EMBL" id="KAF4071907.1"/>
    </source>
</evidence>
<organism evidence="1 2">
    <name type="scientific">Ameiurus melas</name>
    <name type="common">Black bullhead</name>
    <name type="synonym">Silurus melas</name>
    <dbReference type="NCBI Taxonomy" id="219545"/>
    <lineage>
        <taxon>Eukaryota</taxon>
        <taxon>Metazoa</taxon>
        <taxon>Chordata</taxon>
        <taxon>Craniata</taxon>
        <taxon>Vertebrata</taxon>
        <taxon>Euteleostomi</taxon>
        <taxon>Actinopterygii</taxon>
        <taxon>Neopterygii</taxon>
        <taxon>Teleostei</taxon>
        <taxon>Ostariophysi</taxon>
        <taxon>Siluriformes</taxon>
        <taxon>Ictaluridae</taxon>
        <taxon>Ameiurus</taxon>
    </lineage>
</organism>
<proteinExistence type="predicted"/>
<evidence type="ECO:0000313" key="2">
    <source>
        <dbReference type="Proteomes" id="UP000593565"/>
    </source>
</evidence>
<keyword evidence="2" id="KW-1185">Reference proteome</keyword>
<gene>
    <name evidence="1" type="ORF">AMELA_G00268190</name>
</gene>
<protein>
    <submittedName>
        <fullName evidence="1">Uncharacterized protein</fullName>
    </submittedName>
</protein>
<sequence>MKSGEQSSVISRPPAMRSCMQYDTAHYTVCIIQVGLNPPYCTILDPPWHEMESFQMFEKMTCCTLYTSLLNK</sequence>
<name>A0A7J5ZQJ5_AMEME</name>
<feature type="non-terminal residue" evidence="1">
    <location>
        <position position="72"/>
    </location>
</feature>